<organism evidence="1 2">
    <name type="scientific">Dorcoceras hygrometricum</name>
    <dbReference type="NCBI Taxonomy" id="472368"/>
    <lineage>
        <taxon>Eukaryota</taxon>
        <taxon>Viridiplantae</taxon>
        <taxon>Streptophyta</taxon>
        <taxon>Embryophyta</taxon>
        <taxon>Tracheophyta</taxon>
        <taxon>Spermatophyta</taxon>
        <taxon>Magnoliopsida</taxon>
        <taxon>eudicotyledons</taxon>
        <taxon>Gunneridae</taxon>
        <taxon>Pentapetalae</taxon>
        <taxon>asterids</taxon>
        <taxon>lamiids</taxon>
        <taxon>Lamiales</taxon>
        <taxon>Gesneriaceae</taxon>
        <taxon>Didymocarpoideae</taxon>
        <taxon>Trichosporeae</taxon>
        <taxon>Loxocarpinae</taxon>
        <taxon>Dorcoceras</taxon>
    </lineage>
</organism>
<accession>A0A2Z7C435</accession>
<dbReference type="EMBL" id="KQ999408">
    <property type="protein sequence ID" value="KZV41674.1"/>
    <property type="molecule type" value="Genomic_DNA"/>
</dbReference>
<keyword evidence="1" id="KW-0378">Hydrolase</keyword>
<dbReference type="AlphaFoldDB" id="A0A2Z7C435"/>
<proteinExistence type="predicted"/>
<gene>
    <name evidence="1" type="ORF">F511_21451</name>
</gene>
<sequence length="277" mass="30854">MRIDQLGFQSVQLGYLKILQMGNADPNNTKAGKEYEVKPHLYTRTVYQPGKSSVRASGPSAITARWYSDTTNQSVTTPMIALYLSGTTHLSAGHNVALSQVLNRSKAQYNSHSTYFMPQILARYVQAVNKSKTRTFNSEYATSTDLTRHGNYSLLKIATSLVTFNTAGTSLELKSLELSLKQPESLPKSSRTLGSSFVKTFDQHCYFAFLSSVDSGHLTGINRKSYSRRAQRHQSRSKAYYLRSELKSGSPSKQLLTARTKLKTTGITSQKLKNSRV</sequence>
<name>A0A2Z7C435_9LAMI</name>
<dbReference type="GO" id="GO:0016787">
    <property type="term" value="F:hydrolase activity"/>
    <property type="evidence" value="ECO:0007669"/>
    <property type="project" value="UniProtKB-KW"/>
</dbReference>
<keyword evidence="2" id="KW-1185">Reference proteome</keyword>
<evidence type="ECO:0000313" key="2">
    <source>
        <dbReference type="Proteomes" id="UP000250235"/>
    </source>
</evidence>
<dbReference type="Proteomes" id="UP000250235">
    <property type="component" value="Unassembled WGS sequence"/>
</dbReference>
<protein>
    <submittedName>
        <fullName evidence="1">3-hydroxyisobutyryl-CoA hydrolase-like protein 3, mitochondrial</fullName>
    </submittedName>
</protein>
<reference evidence="1 2" key="1">
    <citation type="journal article" date="2015" name="Proc. Natl. Acad. Sci. U.S.A.">
        <title>The resurrection genome of Boea hygrometrica: A blueprint for survival of dehydration.</title>
        <authorList>
            <person name="Xiao L."/>
            <person name="Yang G."/>
            <person name="Zhang L."/>
            <person name="Yang X."/>
            <person name="Zhao S."/>
            <person name="Ji Z."/>
            <person name="Zhou Q."/>
            <person name="Hu M."/>
            <person name="Wang Y."/>
            <person name="Chen M."/>
            <person name="Xu Y."/>
            <person name="Jin H."/>
            <person name="Xiao X."/>
            <person name="Hu G."/>
            <person name="Bao F."/>
            <person name="Hu Y."/>
            <person name="Wan P."/>
            <person name="Li L."/>
            <person name="Deng X."/>
            <person name="Kuang T."/>
            <person name="Xiang C."/>
            <person name="Zhu J.K."/>
            <person name="Oliver M.J."/>
            <person name="He Y."/>
        </authorList>
    </citation>
    <scope>NUCLEOTIDE SEQUENCE [LARGE SCALE GENOMIC DNA]</scope>
    <source>
        <strain evidence="2">cv. XS01</strain>
    </source>
</reference>
<evidence type="ECO:0000313" key="1">
    <source>
        <dbReference type="EMBL" id="KZV41674.1"/>
    </source>
</evidence>